<keyword evidence="6 7" id="KW-0472">Membrane</keyword>
<dbReference type="InterPro" id="IPR003416">
    <property type="entry name" value="MgtC/SapB/SrpB/YhiD_fam"/>
</dbReference>
<evidence type="ECO:0000259" key="8">
    <source>
        <dbReference type="Pfam" id="PF02308"/>
    </source>
</evidence>
<gene>
    <name evidence="9" type="ORF">N0A02_33375</name>
</gene>
<dbReference type="Proteomes" id="UP001469089">
    <property type="component" value="Unassembled WGS sequence"/>
</dbReference>
<reference evidence="9 10" key="1">
    <citation type="journal article" date="2024" name="Chem. Sci.">
        <title>Discovery of a lagriamide polyketide by integrated genome mining, isotopic labeling, and untargeted metabolomics.</title>
        <authorList>
            <person name="Fergusson C.H."/>
            <person name="Saulog J."/>
            <person name="Paulo B.S."/>
            <person name="Wilson D.M."/>
            <person name="Liu D.Y."/>
            <person name="Morehouse N.J."/>
            <person name="Waterworth S."/>
            <person name="Barkei J."/>
            <person name="Gray C.A."/>
            <person name="Kwan J.C."/>
            <person name="Eustaquio A.S."/>
            <person name="Linington R.G."/>
        </authorList>
    </citation>
    <scope>NUCLEOTIDE SEQUENCE [LARGE SCALE GENOMIC DNA]</scope>
    <source>
        <strain evidence="9 10">RL17-338-BIF-B</strain>
    </source>
</reference>
<comment type="similarity">
    <text evidence="2 7">Belongs to the MgtC/SapB family.</text>
</comment>
<proteinExistence type="inferred from homology"/>
<evidence type="ECO:0000313" key="10">
    <source>
        <dbReference type="Proteomes" id="UP001469089"/>
    </source>
</evidence>
<dbReference type="PANTHER" id="PTHR33778">
    <property type="entry name" value="PROTEIN MGTC"/>
    <property type="match status" value="1"/>
</dbReference>
<dbReference type="Pfam" id="PF02308">
    <property type="entry name" value="MgtC"/>
    <property type="match status" value="1"/>
</dbReference>
<dbReference type="PRINTS" id="PR01837">
    <property type="entry name" value="MGTCSAPBPROT"/>
</dbReference>
<evidence type="ECO:0000256" key="5">
    <source>
        <dbReference type="ARBA" id="ARBA00022989"/>
    </source>
</evidence>
<dbReference type="PANTHER" id="PTHR33778:SF1">
    <property type="entry name" value="MAGNESIUM TRANSPORTER YHID-RELATED"/>
    <property type="match status" value="1"/>
</dbReference>
<keyword evidence="9" id="KW-0614">Plasmid</keyword>
<keyword evidence="3" id="KW-1003">Cell membrane</keyword>
<evidence type="ECO:0000256" key="4">
    <source>
        <dbReference type="ARBA" id="ARBA00022692"/>
    </source>
</evidence>
<feature type="transmembrane region" description="Helical" evidence="7">
    <location>
        <begin position="73"/>
        <end position="93"/>
    </location>
</feature>
<keyword evidence="5 7" id="KW-1133">Transmembrane helix</keyword>
<organism evidence="9 10">
    <name type="scientific">Paraburkholderia acidicola</name>
    <dbReference type="NCBI Taxonomy" id="1912599"/>
    <lineage>
        <taxon>Bacteria</taxon>
        <taxon>Pseudomonadati</taxon>
        <taxon>Pseudomonadota</taxon>
        <taxon>Betaproteobacteria</taxon>
        <taxon>Burkholderiales</taxon>
        <taxon>Burkholderiaceae</taxon>
        <taxon>Paraburkholderia</taxon>
    </lineage>
</organism>
<geneLocation type="plasmid" evidence="9">
    <name>pl1</name>
</geneLocation>
<name>A0ABV1LYI8_9BURK</name>
<feature type="transmembrane region" description="Helical" evidence="7">
    <location>
        <begin position="122"/>
        <end position="140"/>
    </location>
</feature>
<evidence type="ECO:0000256" key="3">
    <source>
        <dbReference type="ARBA" id="ARBA00022475"/>
    </source>
</evidence>
<feature type="transmembrane region" description="Helical" evidence="7">
    <location>
        <begin position="39"/>
        <end position="58"/>
    </location>
</feature>
<feature type="transmembrane region" description="Helical" evidence="7">
    <location>
        <begin position="6"/>
        <end position="27"/>
    </location>
</feature>
<protein>
    <recommendedName>
        <fullName evidence="7">Protein MgtC</fullName>
    </recommendedName>
</protein>
<keyword evidence="7" id="KW-0997">Cell inner membrane</keyword>
<evidence type="ECO:0000256" key="6">
    <source>
        <dbReference type="ARBA" id="ARBA00023136"/>
    </source>
</evidence>
<evidence type="ECO:0000256" key="2">
    <source>
        <dbReference type="ARBA" id="ARBA00009298"/>
    </source>
</evidence>
<evidence type="ECO:0000313" key="9">
    <source>
        <dbReference type="EMBL" id="MEQ5844353.1"/>
    </source>
</evidence>
<evidence type="ECO:0000256" key="7">
    <source>
        <dbReference type="RuleBase" id="RU365041"/>
    </source>
</evidence>
<evidence type="ECO:0000256" key="1">
    <source>
        <dbReference type="ARBA" id="ARBA00004651"/>
    </source>
</evidence>
<comment type="caution">
    <text evidence="9">The sequence shown here is derived from an EMBL/GenBank/DDBJ whole genome shotgun (WGS) entry which is preliminary data.</text>
</comment>
<keyword evidence="10" id="KW-1185">Reference proteome</keyword>
<comment type="subcellular location">
    <subcellularLocation>
        <location evidence="7">Cell inner membrane</location>
        <topology evidence="7">Multi-pass membrane protein</topology>
    </subcellularLocation>
    <subcellularLocation>
        <location evidence="1">Cell membrane</location>
        <topology evidence="1">Multi-pass membrane protein</topology>
    </subcellularLocation>
</comment>
<accession>A0ABV1LYI8</accession>
<feature type="transmembrane region" description="Helical" evidence="7">
    <location>
        <begin position="98"/>
        <end position="116"/>
    </location>
</feature>
<keyword evidence="4 7" id="KW-0812">Transmembrane</keyword>
<dbReference type="InterPro" id="IPR049177">
    <property type="entry name" value="MgtC_SapB_SrpB_YhiD_N"/>
</dbReference>
<dbReference type="EMBL" id="JAOALG010000003">
    <property type="protein sequence ID" value="MEQ5844353.1"/>
    <property type="molecule type" value="Genomic_DNA"/>
</dbReference>
<sequence>MPLLLTWQDIAIRIAVAAAAGALAGFNRGESGKPAGMRTTLLVCLAACIAMLQVNALLQQAGRPHDSFNMLDLMRLPLGILSGVGFIGAGAILHRDRLVTGLTTAATLWFVTVVGLCAGGGQVTLALIALALGLIVLWGLEPLEEKMPRRKRAALTLSYSPLWAGRNALVEQLKRYHCRVVSRGMRNDSSTGLIEEQLDVQWYAPHANEEVERTIAQLVANANPVTAWSISE</sequence>
<feature type="domain" description="MgtC/SapB/SrpB/YhiD N-terminal" evidence="8">
    <location>
        <begin position="15"/>
        <end position="145"/>
    </location>
</feature>
<dbReference type="RefSeq" id="WP_349545951.1">
    <property type="nucleotide sequence ID" value="NZ_JAOALG010000003.1"/>
</dbReference>